<evidence type="ECO:0000259" key="1">
    <source>
        <dbReference type="Pfam" id="PF24809"/>
    </source>
</evidence>
<protein>
    <recommendedName>
        <fullName evidence="1">DUF7708 domain-containing protein</fullName>
    </recommendedName>
</protein>
<dbReference type="EMBL" id="VCHE01000100">
    <property type="protein sequence ID" value="KAB2571474.1"/>
    <property type="molecule type" value="Genomic_DNA"/>
</dbReference>
<dbReference type="OrthoDB" id="21416at2759"/>
<sequence length="138" mass="16025">MTESFKFTTLDELKGLICDIQEEQMKSRRMTNLRRIAPFLEAMEQFDKVVQIFLNAADLLAFVWGPVKFLLLSARTYHDAFSALLDAYLDIGENIPLLAQFEQIFNDKSQMHVALEYVYIDIMEFHSSAIKYFKSPGK</sequence>
<evidence type="ECO:0000313" key="3">
    <source>
        <dbReference type="Proteomes" id="UP000325902"/>
    </source>
</evidence>
<dbReference type="AlphaFoldDB" id="A0A5N5D2A3"/>
<reference evidence="2 3" key="1">
    <citation type="journal article" date="2019" name="Sci. Rep.">
        <title>A multi-omics analysis of the grapevine pathogen Lasiodiplodia theobromae reveals that temperature affects the expression of virulence- and pathogenicity-related genes.</title>
        <authorList>
            <person name="Felix C."/>
            <person name="Meneses R."/>
            <person name="Goncalves M.F.M."/>
            <person name="Tilleman L."/>
            <person name="Duarte A.S."/>
            <person name="Jorrin-Novo J.V."/>
            <person name="Van de Peer Y."/>
            <person name="Deforce D."/>
            <person name="Van Nieuwerburgh F."/>
            <person name="Esteves A.C."/>
            <person name="Alves A."/>
        </authorList>
    </citation>
    <scope>NUCLEOTIDE SEQUENCE [LARGE SCALE GENOMIC DNA]</scope>
    <source>
        <strain evidence="2 3">LA-SOL3</strain>
    </source>
</reference>
<dbReference type="Proteomes" id="UP000325902">
    <property type="component" value="Unassembled WGS sequence"/>
</dbReference>
<gene>
    <name evidence="2" type="ORF">DBV05_g9860</name>
</gene>
<accession>A0A5N5D2A3</accession>
<dbReference type="InterPro" id="IPR056125">
    <property type="entry name" value="DUF7708"/>
</dbReference>
<name>A0A5N5D2A3_9PEZI</name>
<evidence type="ECO:0000313" key="2">
    <source>
        <dbReference type="EMBL" id="KAB2571474.1"/>
    </source>
</evidence>
<organism evidence="2 3">
    <name type="scientific">Lasiodiplodia theobromae</name>
    <dbReference type="NCBI Taxonomy" id="45133"/>
    <lineage>
        <taxon>Eukaryota</taxon>
        <taxon>Fungi</taxon>
        <taxon>Dikarya</taxon>
        <taxon>Ascomycota</taxon>
        <taxon>Pezizomycotina</taxon>
        <taxon>Dothideomycetes</taxon>
        <taxon>Dothideomycetes incertae sedis</taxon>
        <taxon>Botryosphaeriales</taxon>
        <taxon>Botryosphaeriaceae</taxon>
        <taxon>Lasiodiplodia</taxon>
    </lineage>
</organism>
<dbReference type="Pfam" id="PF24809">
    <property type="entry name" value="DUF7708"/>
    <property type="match status" value="1"/>
</dbReference>
<comment type="caution">
    <text evidence="2">The sequence shown here is derived from an EMBL/GenBank/DDBJ whole genome shotgun (WGS) entry which is preliminary data.</text>
</comment>
<feature type="domain" description="DUF7708" evidence="1">
    <location>
        <begin position="38"/>
        <end position="135"/>
    </location>
</feature>
<proteinExistence type="predicted"/>
<keyword evidence="3" id="KW-1185">Reference proteome</keyword>